<gene>
    <name evidence="4" type="ORF">A2995_00725</name>
</gene>
<dbReference type="PROSITE" id="PS50005">
    <property type="entry name" value="TPR"/>
    <property type="match status" value="1"/>
</dbReference>
<feature type="transmembrane region" description="Helical" evidence="3">
    <location>
        <begin position="115"/>
        <end position="137"/>
    </location>
</feature>
<keyword evidence="1" id="KW-0802">TPR repeat</keyword>
<feature type="transmembrane region" description="Helical" evidence="3">
    <location>
        <begin position="73"/>
        <end position="94"/>
    </location>
</feature>
<keyword evidence="2" id="KW-0175">Coiled coil</keyword>
<dbReference type="Gene3D" id="1.25.40.10">
    <property type="entry name" value="Tetratricopeptide repeat domain"/>
    <property type="match status" value="1"/>
</dbReference>
<sequence length="462" mass="53583">MIKGENEKRITKKIEESNNLRPNISLKEAVTIEAILVFIIVVFTILISVWKNIVVSEISKFNFKLLLDILKNAGIYTITFVVGYSIAKRIYYYIHQTIETTLSFLKNLKFNKKQIYVFHTYLISSLIIAFTPIRPIIQFPIFSDTFDIIKAIETDFVYYDFIETIFIISILFLISSFLLFIFNKNIGYKVLIIFFVILALFGGIISLNNLRSNYEAKILESRGLFHLLSEAGSGELSGSIKNRTYFFNVGEQVKNKASEALLVANNKKEEAYALYWIANGYSYMGKQDEALENILKSIKYDPTNYAYGHLSYIYIDLGKYNLAIEAAKTCIKISPESFCYGPLAKARWYMAEYQESIAILKKALELHPKSKSLKETLEFIKDENKRLEKYFNLTEMEAQLRKKNESLNACLADIQENLYHEMFKNFCLIEEKENNCVEISGEHGIELNYEMFLAKNNCYKDY</sequence>
<organism evidence="4 5">
    <name type="scientific">Candidatus Nomurabacteria bacterium RIFCSPLOWO2_01_FULL_33_24</name>
    <dbReference type="NCBI Taxonomy" id="1801765"/>
    <lineage>
        <taxon>Bacteria</taxon>
        <taxon>Candidatus Nomuraibacteriota</taxon>
    </lineage>
</organism>
<dbReference type="EMBL" id="MFUP01000008">
    <property type="protein sequence ID" value="OGI87787.1"/>
    <property type="molecule type" value="Genomic_DNA"/>
</dbReference>
<evidence type="ECO:0000313" key="5">
    <source>
        <dbReference type="Proteomes" id="UP000185809"/>
    </source>
</evidence>
<feature type="transmembrane region" description="Helical" evidence="3">
    <location>
        <begin position="157"/>
        <end position="181"/>
    </location>
</feature>
<feature type="transmembrane region" description="Helical" evidence="3">
    <location>
        <begin position="188"/>
        <end position="207"/>
    </location>
</feature>
<accession>A0A1F6X102</accession>
<comment type="caution">
    <text evidence="4">The sequence shown here is derived from an EMBL/GenBank/DDBJ whole genome shotgun (WGS) entry which is preliminary data.</text>
</comment>
<dbReference type="Proteomes" id="UP000185809">
    <property type="component" value="Unassembled WGS sequence"/>
</dbReference>
<feature type="coiled-coil region" evidence="2">
    <location>
        <begin position="370"/>
        <end position="417"/>
    </location>
</feature>
<dbReference type="Pfam" id="PF13181">
    <property type="entry name" value="TPR_8"/>
    <property type="match status" value="2"/>
</dbReference>
<evidence type="ECO:0008006" key="6">
    <source>
        <dbReference type="Google" id="ProtNLM"/>
    </source>
</evidence>
<protein>
    <recommendedName>
        <fullName evidence="6">Tetratricopeptide repeat protein</fullName>
    </recommendedName>
</protein>
<keyword evidence="3" id="KW-0812">Transmembrane</keyword>
<feature type="transmembrane region" description="Helical" evidence="3">
    <location>
        <begin position="30"/>
        <end position="53"/>
    </location>
</feature>
<dbReference type="SUPFAM" id="SSF48452">
    <property type="entry name" value="TPR-like"/>
    <property type="match status" value="1"/>
</dbReference>
<proteinExistence type="predicted"/>
<feature type="repeat" description="TPR" evidence="1">
    <location>
        <begin position="271"/>
        <end position="304"/>
    </location>
</feature>
<evidence type="ECO:0000256" key="3">
    <source>
        <dbReference type="SAM" id="Phobius"/>
    </source>
</evidence>
<evidence type="ECO:0000256" key="2">
    <source>
        <dbReference type="SAM" id="Coils"/>
    </source>
</evidence>
<keyword evidence="3" id="KW-0472">Membrane</keyword>
<dbReference type="InterPro" id="IPR011990">
    <property type="entry name" value="TPR-like_helical_dom_sf"/>
</dbReference>
<dbReference type="InterPro" id="IPR019734">
    <property type="entry name" value="TPR_rpt"/>
</dbReference>
<evidence type="ECO:0000256" key="1">
    <source>
        <dbReference type="PROSITE-ProRule" id="PRU00339"/>
    </source>
</evidence>
<dbReference type="AlphaFoldDB" id="A0A1F6X102"/>
<evidence type="ECO:0000313" key="4">
    <source>
        <dbReference type="EMBL" id="OGI87787.1"/>
    </source>
</evidence>
<dbReference type="SMART" id="SM00028">
    <property type="entry name" value="TPR"/>
    <property type="match status" value="3"/>
</dbReference>
<name>A0A1F6X102_9BACT</name>
<reference evidence="4 5" key="1">
    <citation type="journal article" date="2016" name="Nat. Commun.">
        <title>Thousands of microbial genomes shed light on interconnected biogeochemical processes in an aquifer system.</title>
        <authorList>
            <person name="Anantharaman K."/>
            <person name="Brown C.T."/>
            <person name="Hug L.A."/>
            <person name="Sharon I."/>
            <person name="Castelle C.J."/>
            <person name="Probst A.J."/>
            <person name="Thomas B.C."/>
            <person name="Singh A."/>
            <person name="Wilkins M.J."/>
            <person name="Karaoz U."/>
            <person name="Brodie E.L."/>
            <person name="Williams K.H."/>
            <person name="Hubbard S.S."/>
            <person name="Banfield J.F."/>
        </authorList>
    </citation>
    <scope>NUCLEOTIDE SEQUENCE [LARGE SCALE GENOMIC DNA]</scope>
</reference>
<keyword evidence="3" id="KW-1133">Transmembrane helix</keyword>